<dbReference type="InterPro" id="IPR003728">
    <property type="entry name" value="Ribosome_maturation_RimP"/>
</dbReference>
<dbReference type="InterPro" id="IPR028989">
    <property type="entry name" value="RimP_N"/>
</dbReference>
<dbReference type="STRING" id="1230338.MOMA_04745"/>
<keyword evidence="6" id="KW-1185">Reference proteome</keyword>
<dbReference type="GO" id="GO:0006412">
    <property type="term" value="P:translation"/>
    <property type="evidence" value="ECO:0007669"/>
    <property type="project" value="TreeGrafter"/>
</dbReference>
<evidence type="ECO:0000256" key="3">
    <source>
        <dbReference type="HAMAP-Rule" id="MF_01077"/>
    </source>
</evidence>
<dbReference type="OrthoDB" id="9805006at2"/>
<comment type="subcellular location">
    <subcellularLocation>
        <location evidence="3">Cytoplasm</location>
    </subcellularLocation>
</comment>
<dbReference type="GO" id="GO:0005829">
    <property type="term" value="C:cytosol"/>
    <property type="evidence" value="ECO:0007669"/>
    <property type="project" value="TreeGrafter"/>
</dbReference>
<dbReference type="AlphaFoldDB" id="L2F9W7"/>
<dbReference type="PATRIC" id="fig|1230338.3.peg.1028"/>
<dbReference type="InterPro" id="IPR028998">
    <property type="entry name" value="RimP_C"/>
</dbReference>
<keyword evidence="2 3" id="KW-0690">Ribosome biogenesis</keyword>
<gene>
    <name evidence="3" type="primary">rimP</name>
    <name evidence="5" type="ORF">MOMA_04745</name>
</gene>
<dbReference type="eggNOG" id="COG0779">
    <property type="taxonomic scope" value="Bacteria"/>
</dbReference>
<dbReference type="SUPFAM" id="SSF74942">
    <property type="entry name" value="YhbC-like, C-terminal domain"/>
    <property type="match status" value="1"/>
</dbReference>
<accession>L2F9W7</accession>
<feature type="domain" description="Ribosome maturation factor RimP N-terminal" evidence="4">
    <location>
        <begin position="13"/>
        <end position="92"/>
    </location>
</feature>
<dbReference type="Proteomes" id="UP000023795">
    <property type="component" value="Unassembled WGS sequence"/>
</dbReference>
<organism evidence="5 6">
    <name type="scientific">Moraxella macacae 0408225</name>
    <dbReference type="NCBI Taxonomy" id="1230338"/>
    <lineage>
        <taxon>Bacteria</taxon>
        <taxon>Pseudomonadati</taxon>
        <taxon>Pseudomonadota</taxon>
        <taxon>Gammaproteobacteria</taxon>
        <taxon>Moraxellales</taxon>
        <taxon>Moraxellaceae</taxon>
        <taxon>Moraxella</taxon>
    </lineage>
</organism>
<dbReference type="Pfam" id="PF02576">
    <property type="entry name" value="RimP_N"/>
    <property type="match status" value="1"/>
</dbReference>
<dbReference type="HAMAP" id="MF_01077">
    <property type="entry name" value="RimP"/>
    <property type="match status" value="1"/>
</dbReference>
<dbReference type="CDD" id="cd01734">
    <property type="entry name" value="YlxS_C"/>
    <property type="match status" value="1"/>
</dbReference>
<proteinExistence type="inferred from homology"/>
<dbReference type="PANTHER" id="PTHR33867">
    <property type="entry name" value="RIBOSOME MATURATION FACTOR RIMP"/>
    <property type="match status" value="1"/>
</dbReference>
<reference evidence="5 6" key="1">
    <citation type="journal article" date="2013" name="Genome Announc.">
        <title>Genome Sequence of Moraxella macacae 0408225, a Novel Bacterial Species Isolated from a Cynomolgus Macaque with Epistaxis.</title>
        <authorList>
            <person name="Ladner J.T."/>
            <person name="Whitehouse C.A."/>
            <person name="Koroleva G.I."/>
            <person name="Palacios G.F."/>
        </authorList>
    </citation>
    <scope>NUCLEOTIDE SEQUENCE [LARGE SCALE GENOMIC DNA]</scope>
    <source>
        <strain evidence="5 6">0408225</strain>
    </source>
</reference>
<dbReference type="FunFam" id="3.30.300.70:FF:000001">
    <property type="entry name" value="Ribosome maturation factor RimP"/>
    <property type="match status" value="1"/>
</dbReference>
<evidence type="ECO:0000313" key="6">
    <source>
        <dbReference type="Proteomes" id="UP000023795"/>
    </source>
</evidence>
<sequence length="166" mass="18491">MKLSTKVAELTQIIEPAVIACDVSLWGIEFVPQGRKSLLRIYIETLPEDRHTGRQVTIEDCASVTHQVSGVLDVHDPIAGEYMLEVSSPGLDRSLFSPEQLAMYVGEVVNLRLIHPIGEGNAKRRKVEGVLVSLIDHGIHIKTADNLEFDVLFDNIDKANLVYQFN</sequence>
<evidence type="ECO:0000313" key="5">
    <source>
        <dbReference type="EMBL" id="ELA09685.1"/>
    </source>
</evidence>
<dbReference type="GO" id="GO:0000028">
    <property type="term" value="P:ribosomal small subunit assembly"/>
    <property type="evidence" value="ECO:0007669"/>
    <property type="project" value="TreeGrafter"/>
</dbReference>
<dbReference type="RefSeq" id="WP_009767503.1">
    <property type="nucleotide sequence ID" value="NZ_ANIN01000001.1"/>
</dbReference>
<dbReference type="SUPFAM" id="SSF75420">
    <property type="entry name" value="YhbC-like, N-terminal domain"/>
    <property type="match status" value="1"/>
</dbReference>
<evidence type="ECO:0000256" key="1">
    <source>
        <dbReference type="ARBA" id="ARBA00022490"/>
    </source>
</evidence>
<comment type="caution">
    <text evidence="5">The sequence shown here is derived from an EMBL/GenBank/DDBJ whole genome shotgun (WGS) entry which is preliminary data.</text>
</comment>
<dbReference type="InterPro" id="IPR036847">
    <property type="entry name" value="RimP_C_sf"/>
</dbReference>
<dbReference type="InterPro" id="IPR035956">
    <property type="entry name" value="RimP_N_sf"/>
</dbReference>
<evidence type="ECO:0000256" key="2">
    <source>
        <dbReference type="ARBA" id="ARBA00022517"/>
    </source>
</evidence>
<dbReference type="Gene3D" id="2.30.30.180">
    <property type="entry name" value="Ribosome maturation factor RimP, C-terminal domain"/>
    <property type="match status" value="1"/>
</dbReference>
<keyword evidence="1 3" id="KW-0963">Cytoplasm</keyword>
<dbReference type="EMBL" id="ANIN01000001">
    <property type="protein sequence ID" value="ELA09685.1"/>
    <property type="molecule type" value="Genomic_DNA"/>
</dbReference>
<protein>
    <recommendedName>
        <fullName evidence="3">Ribosome maturation factor RimP</fullName>
    </recommendedName>
</protein>
<dbReference type="Gene3D" id="3.30.300.70">
    <property type="entry name" value="RimP-like superfamily, N-terminal"/>
    <property type="match status" value="1"/>
</dbReference>
<comment type="function">
    <text evidence="3">Required for maturation of 30S ribosomal subunits.</text>
</comment>
<evidence type="ECO:0000259" key="4">
    <source>
        <dbReference type="Pfam" id="PF02576"/>
    </source>
</evidence>
<comment type="similarity">
    <text evidence="3">Belongs to the RimP family.</text>
</comment>
<dbReference type="PANTHER" id="PTHR33867:SF1">
    <property type="entry name" value="RIBOSOME MATURATION FACTOR RIMP"/>
    <property type="match status" value="1"/>
</dbReference>
<name>L2F9W7_9GAMM</name>